<keyword evidence="1" id="KW-0808">Transferase</keyword>
<keyword evidence="6" id="KW-0695">RNA-directed DNA polymerase</keyword>
<feature type="region of interest" description="Disordered" evidence="7">
    <location>
        <begin position="299"/>
        <end position="327"/>
    </location>
</feature>
<sequence length="327" mass="37171">MILLMHVLSMLLCNVSDSELKLWKKKSCYKDTDGLWKSLDGRIAVPKIAYEPLFAYVHGLTHVNYKGIYEYIAKLFFTIGLEQQARNVWPEAFPARNENAQTVVKRLMEHIIPRFGISMAIDSDNGTPFTSRVTKLIAKAIGINATFHIPYHPQSSGQVECTNRTIKDKLIKVHKSKQMNWIEALPLVLMSMRAIPSRTTVKEKPAVDLTKLQKIQQDYVKNLYAFVSEYSNQVTEKMLSPAEEATHSFQPGDYVLVRSLGPGEPRYGPPTQVLLVTRTAVKVKGQQQWIHASRIRAARGTHLQEEERGRIDKGAVEQRQQEEEPAT</sequence>
<dbReference type="EMBL" id="VEVO01000022">
    <property type="protein sequence ID" value="KAF0023425.1"/>
    <property type="molecule type" value="Genomic_DNA"/>
</dbReference>
<name>A0A6A4RTB5_SCOMX</name>
<dbReference type="PANTHER" id="PTHR41694:SF5">
    <property type="entry name" value="RIBONUCLEASE H"/>
    <property type="match status" value="1"/>
</dbReference>
<keyword evidence="4" id="KW-0255">Endonuclease</keyword>
<keyword evidence="3" id="KW-0540">Nuclease</keyword>
<evidence type="ECO:0000256" key="1">
    <source>
        <dbReference type="ARBA" id="ARBA00022679"/>
    </source>
</evidence>
<evidence type="ECO:0000256" key="6">
    <source>
        <dbReference type="ARBA" id="ARBA00022918"/>
    </source>
</evidence>
<dbReference type="GO" id="GO:0003964">
    <property type="term" value="F:RNA-directed DNA polymerase activity"/>
    <property type="evidence" value="ECO:0007669"/>
    <property type="project" value="UniProtKB-KW"/>
</dbReference>
<dbReference type="Proteomes" id="UP000438429">
    <property type="component" value="Unassembled WGS sequence"/>
</dbReference>
<dbReference type="GO" id="GO:0004519">
    <property type="term" value="F:endonuclease activity"/>
    <property type="evidence" value="ECO:0007669"/>
    <property type="project" value="UniProtKB-KW"/>
</dbReference>
<dbReference type="Gene3D" id="3.30.420.10">
    <property type="entry name" value="Ribonuclease H-like superfamily/Ribonuclease H"/>
    <property type="match status" value="1"/>
</dbReference>
<evidence type="ECO:0000256" key="4">
    <source>
        <dbReference type="ARBA" id="ARBA00022759"/>
    </source>
</evidence>
<keyword evidence="2" id="KW-0548">Nucleotidyltransferase</keyword>
<evidence type="ECO:0000313" key="10">
    <source>
        <dbReference type="EMBL" id="KAF0023425.1"/>
    </source>
</evidence>
<feature type="chain" id="PRO_5025541485" description="Integrase catalytic domain-containing protein" evidence="8">
    <location>
        <begin position="19"/>
        <end position="327"/>
    </location>
</feature>
<dbReference type="InterPro" id="IPR001584">
    <property type="entry name" value="Integrase_cat-core"/>
</dbReference>
<evidence type="ECO:0000256" key="7">
    <source>
        <dbReference type="SAM" id="MobiDB-lite"/>
    </source>
</evidence>
<dbReference type="GO" id="GO:0015074">
    <property type="term" value="P:DNA integration"/>
    <property type="evidence" value="ECO:0007669"/>
    <property type="project" value="InterPro"/>
</dbReference>
<dbReference type="InterPro" id="IPR036397">
    <property type="entry name" value="RNaseH_sf"/>
</dbReference>
<organism evidence="10 11">
    <name type="scientific">Scophthalmus maximus</name>
    <name type="common">Turbot</name>
    <name type="synonym">Psetta maxima</name>
    <dbReference type="NCBI Taxonomy" id="52904"/>
    <lineage>
        <taxon>Eukaryota</taxon>
        <taxon>Metazoa</taxon>
        <taxon>Chordata</taxon>
        <taxon>Craniata</taxon>
        <taxon>Vertebrata</taxon>
        <taxon>Euteleostomi</taxon>
        <taxon>Actinopterygii</taxon>
        <taxon>Neopterygii</taxon>
        <taxon>Teleostei</taxon>
        <taxon>Neoteleostei</taxon>
        <taxon>Acanthomorphata</taxon>
        <taxon>Carangaria</taxon>
        <taxon>Pleuronectiformes</taxon>
        <taxon>Pleuronectoidei</taxon>
        <taxon>Scophthalmidae</taxon>
        <taxon>Scophthalmus</taxon>
    </lineage>
</organism>
<dbReference type="GO" id="GO:0003676">
    <property type="term" value="F:nucleic acid binding"/>
    <property type="evidence" value="ECO:0007669"/>
    <property type="project" value="InterPro"/>
</dbReference>
<dbReference type="AlphaFoldDB" id="A0A6A4RTB5"/>
<evidence type="ECO:0000256" key="2">
    <source>
        <dbReference type="ARBA" id="ARBA00022695"/>
    </source>
</evidence>
<feature type="domain" description="Integrase catalytic" evidence="9">
    <location>
        <begin position="48"/>
        <end position="213"/>
    </location>
</feature>
<evidence type="ECO:0000313" key="11">
    <source>
        <dbReference type="Proteomes" id="UP000438429"/>
    </source>
</evidence>
<feature type="compositionally biased region" description="Basic and acidic residues" evidence="7">
    <location>
        <begin position="302"/>
        <end position="327"/>
    </location>
</feature>
<dbReference type="InterPro" id="IPR012337">
    <property type="entry name" value="RNaseH-like_sf"/>
</dbReference>
<dbReference type="Pfam" id="PF18697">
    <property type="entry name" value="MLVIN_C"/>
    <property type="match status" value="1"/>
</dbReference>
<protein>
    <recommendedName>
        <fullName evidence="9">Integrase catalytic domain-containing protein</fullName>
    </recommendedName>
</protein>
<dbReference type="InterPro" id="IPR040643">
    <property type="entry name" value="MLVIN_C"/>
</dbReference>
<evidence type="ECO:0000256" key="8">
    <source>
        <dbReference type="SAM" id="SignalP"/>
    </source>
</evidence>
<dbReference type="PANTHER" id="PTHR41694">
    <property type="entry name" value="ENDOGENOUS RETROVIRUS GROUP K MEMBER POL PROTEIN"/>
    <property type="match status" value="1"/>
</dbReference>
<evidence type="ECO:0000256" key="5">
    <source>
        <dbReference type="ARBA" id="ARBA00022801"/>
    </source>
</evidence>
<dbReference type="SUPFAM" id="SSF53098">
    <property type="entry name" value="Ribonuclease H-like"/>
    <property type="match status" value="1"/>
</dbReference>
<evidence type="ECO:0000259" key="9">
    <source>
        <dbReference type="PROSITE" id="PS50994"/>
    </source>
</evidence>
<dbReference type="GO" id="GO:0016787">
    <property type="term" value="F:hydrolase activity"/>
    <property type="evidence" value="ECO:0007669"/>
    <property type="project" value="UniProtKB-KW"/>
</dbReference>
<reference evidence="10 11" key="1">
    <citation type="submission" date="2019-06" db="EMBL/GenBank/DDBJ databases">
        <title>Draft genomes of female and male turbot (Scophthalmus maximus).</title>
        <authorList>
            <person name="Xu H."/>
            <person name="Xu X.-W."/>
            <person name="Shao C."/>
            <person name="Chen S."/>
        </authorList>
    </citation>
    <scope>NUCLEOTIDE SEQUENCE [LARGE SCALE GENOMIC DNA]</scope>
    <source>
        <strain evidence="10">Ysfricsl-2016a</strain>
        <tissue evidence="10">Blood</tissue>
    </source>
</reference>
<feature type="signal peptide" evidence="8">
    <location>
        <begin position="1"/>
        <end position="18"/>
    </location>
</feature>
<keyword evidence="8" id="KW-0732">Signal</keyword>
<proteinExistence type="predicted"/>
<accession>A0A6A4RTB5</accession>
<dbReference type="PROSITE" id="PS50994">
    <property type="entry name" value="INTEGRASE"/>
    <property type="match status" value="1"/>
</dbReference>
<evidence type="ECO:0000256" key="3">
    <source>
        <dbReference type="ARBA" id="ARBA00022722"/>
    </source>
</evidence>
<gene>
    <name evidence="10" type="ORF">F2P81_024055</name>
</gene>
<comment type="caution">
    <text evidence="10">The sequence shown here is derived from an EMBL/GenBank/DDBJ whole genome shotgun (WGS) entry which is preliminary data.</text>
</comment>
<keyword evidence="5" id="KW-0378">Hydrolase</keyword>
<dbReference type="Gene3D" id="2.30.30.850">
    <property type="match status" value="1"/>
</dbReference>